<name>A0A0G4GHI3_9ALVE</name>
<sequence>MPFLTNPLGGGFLWKLNDVGKTAGALFKSDPKETKKAESILVTSARGDKGNAQELSSKVRVHKETYGPFGMCVNPIIEEEVDVIEKDIHAPKLWLRLGILSASDLPTMDTVKSDPYVVAHFQGNNHKTAYISKSLNPVWNEVWEVPFKGNAGEVKLSLYDYDLLFKDDLMGSASLPVTKSDRRVQRSILTLSSRPDTDAAESKLLLIHHVTDSLENQPDLVQIAQNLATGAQAGGEDQKDWVVSVNLHDLKLFQAQEKTVLFPEITVGDQKSGETVVGDPQVPTDGYVVRYGDGGAGGWNRQFFLSARRSGFVSLRLKIRILGASVKVLSEANKNRRRAAALETRQTRTRERLKMRRDQIEMKRQAVELSKQERARKRSEKAAEKQKGGEGAAAGGDMPVENRIEEAAAAVLQTVTGHGPPPAGTSPARASSAPPRSRVSPPRGAAGVGLEDEEDLEVGKLKPIAEGDEEEEKEETFQTKVPTRTEAWERSLSKAVSKDEEAVQVVGEWEETLDFFMEEIEETQTAVGVSALLFKVIANTGSLKMQVDIHEDGDAANSPFDMNVAPPTRRGLAESAKRQKEGGAIMPKNFYLFAYADCLPPINAAGSMFGTPFGFSDWKSCSPFLRVKAFGRMRQTQTMSRQQRRIVWEPITIRGTTQKRVRVDLELCHEPFSLNPLAEAKVFARKTFFAIRPEKQMWFHLFGGALSSSRPDVSEGMLKGSVFPPSTYKGSVCLSWDSRLPNEKKLWPPHRNTSCMRLEVRLFRGLYIKDEKYRNKDVFVVVHMAGCVVPRRGAIKRNTQSRQKEMQQRRDDERRKKRMRGLLAEVDDEYYPQDYTPHLLTFPGHVNEKGVLRFYATPPEDPPTPKRQPTRRATSRQTLKQDSGVLSVISSEQPLPTIQGGEGPQAATLGRRVPFEGLRAAPPKPKPRGGVLVDDSDDGESVSVTLPSHLSFPRKPPVPSGSPDGDGDGPRSSGIDRSRNNNGNGNSRQDTPNQPTRPGTAPASSGQARELQGDWSGPVTPDTATAVHPGDTDVANWIRTLSADEIDAMLRVETGATTDQAASSAYPTSRAPAPISAPVAVHASVPPSPKSLVDSLEKGEADVEEGMGAAEAPRLSHSGLHSMMHPGDGLENRETFGDVPEPSEDEGEYDGVEDPLLVPGDENVILSAFPVSEHEEEAETRESTEPELQKKKTKRGGWFSSGPINDPHEEGQRTAWVQRTTLAIDVLPGVEWAYLYIQLKNDPDSTPEVFGRIRLEGGKTPDPMEAAGVARRQQGTGADSDSEESGEGSDAETSDDEGPGWLWPDGTPVPRWHPLYFDRSVRKEPKAFFPSPFAGCVLGWARCVPVDEERKLALPPAERDEKLVIRALSRAIREEREKLLATMAPENRAAFPETPSAFMSHASFPNPQSELAPTDLPLTMHGGGQGTLFSAHKAEPPVEDWPDTASQFKRLAQLVSLKEKAERNRSFLRFFLGPSAAEKAQKQAEKEMEDRIKRMKDREREMNRALRSGLADEGPVLFERENPAYVQTVYLHCDFLQARNLPPMDDDGQTDATWEILVEDNSATPLPSQIPKSCNPTFLHRCAIPVQLYLPPSSERRVVTVGSVPESPLVGASGKGGDLPYPLPPLLLQMKDRDPLMFSSMLGRSDEEVIGTSVDWTPRVLDEGKAFADLATAPRGTTRLVNKQHTPVWHILTTAVDAPVGLLEVERHPQWKKEPRVLCATGWSCLPPPPVSLESFKGNDPNESPAAMETLSMALRRHVTLVDEDAKRVQEKEQLWWHERRENERIEKGMRVGVGPVIPDSPDGLRYFRFKVDLLAVRKPRGTVVSAVERERPTLQMSTWGSTVDVSISDLGLPEQLIFKGDLPSRAVFQPIRDAVKLGNVLRCSYIKRPAPVSPLLLDMRRLSGVFELYKQHESARHLINARFGPKVRVLLDHMLKRHEHMKKGGRNKRKRKNRARGSRSERRGDGGDGEDEMEGSDEDIDEENLSQDPGRAAIEDFLDEIHTMFTPFARAASESLNIQRAALPPPEAPPRVVPLAGGAGPAADVISRRGGDVVSQGGRRESESRVPGQAAKSHVSKAKDARSVAAKTLRRLSTGSAAGQQKQGGKYHSVCVPAKSPSPGTIMGVRVELPIFCSPDLPYLRQAAQGETKTKELQQVLKESGVKDASTDLDLFGAAGVDWEVLRHHLLGASDRRGKTARAKAEAMGPQLMWAKAGLLLPDITFRMKTDRDGWIWGTLNRDMATLSLSLQPFLRDPSAFDPVFVPASPEEVAIISASTGMAALPTPMAPKEIAGVGEVKPLFPMIEKLLADRKETEEAIVSAHATGVTLPFDGGIMDRSRWGLGGPSPPRTLPSPTRPKSLLPAARFPKSEAATPAPGSPKRRNSGDRAPPQLRVSPPRVTVLDPPPVPAAGALSPPEGAAGVGLLSPPMAALRKRQQDFRALQMPHQDDPLQMNSPGKQTAISSLGPPISQRVRLDDGVSVAPSAPAGPLGVGGFGFGGPGGDMGPGGRDANADRWKRLLVKRFPGVYEVNIDIFSEVEGELIYDTDVHMGRLIRDHDLFHIVDVGGRMETFYLNAGDYFLNNRDEAHAPFENPILRCNPHDDGTSFPHEIPDVDVDGSAADMPVDRESMQVGGRELQSMTPSVFAAELTGVDREEGQAPDGTVYSVQTHKSGKKLVLHGRRDVEWERENILVGHSPGRRTRRSGRANEGKERAPQPTETLGNFPAMVPTTPQARDARSFFRRFLTAYEAPAASARGGSDGPRVRFADAQGRAPHGVASPTVRSPGASVAGAPEPSRFTSGGRAQSGFSVAPAGFHQAPVTAPPSIHEEKARQLALPSSVLRPLEVTQRLGFFSYEFNRAFVRPLGHVISDQFPASKIIARLQMVVRDPSDPRLQRETFNFVCLKARVDGQIVWRSNARDFLAAGEPICVIRSAEDQTLYPVLVPSLDLRLMRENGYYVRRMLTKRWKDVENRAMEAEQMRQEILRQKGVRLALRSEKKKGAKAQVRNEKEKEIKLDFNYDKSSQTQKFGKVLQELFVGSEAVDGHDLPIPVRRGQFVLRLQRLPNRQFMDRPHSGPFVGRGAASLLFPATLSQAAALEGNADSSEVGISWFDAMGVERVINLRHCLEWGGSKGREEKGTLKAAVAVSSYTPREFGAEVRRRARVLRAAELHCLREKGEEEELEGGEVQREEKDEERIEELELEVVTRMKEGGPRAASLSVRSFDPLDIMERHEEEGAVWHCPLDRLWIPEKIRVFVYVLTLSELTTHQGPVEEMKFEKEDELCLKVSLGNAEELNRSPLKMNKSLSSRPGHWNVYEQYLFEISVPGEALLRFDVCQGENNKEGQLGFLEVDLEDRWLALKKGQQTVKPQERGEGLLLPPICSSPIETQPLRKRTYGARTPQEAVISTAGPSVTNKEAPFVESGWIRFFVDMVPDEGWDARENQKLAVTKKGKKKGKGKSRDGQSSVGTAMTGKGAGAGISPSEKLYYERLTESLLYDEIPVEIVTGDKMYELRAVCWDVTNVTVFKDAVRRRNDLTVELTLRVTDEMGRVTMLTERTDTHNFACTEASFNWRFLFPVSLPSSHVALECKLIDVDKLGTDELIYPPEVVELDHVCRLATVQANKAAVSQSLGARALEETTEELLPYLPFAVRFSPPPNTPLDLGSVGACFRTFWCVLREFFCCCFESCFDDIDAKLQTQHQEDLEANPDVPQIDDMEDEKKRQRKKEEKKRWWTVGKRSLGLHKVRRPPLNRAAILHLEVQIVPDVFAANDVLGKGREQPNRNPYLPPPNGRIEWSQLFKQPVTFIKMLMGPDNFNFLKFMTCSILFITFIAVLAIALSSLIQAGAAAGSGANAGTDAAGTGGDTTGA</sequence>
<feature type="region of interest" description="Disordered" evidence="7">
    <location>
        <begin position="1172"/>
        <end position="1212"/>
    </location>
</feature>
<dbReference type="VEuPathDB" id="CryptoDB:Cvel_663"/>
<feature type="compositionally biased region" description="Polar residues" evidence="7">
    <location>
        <begin position="989"/>
        <end position="1007"/>
    </location>
</feature>
<feature type="compositionally biased region" description="Acidic residues" evidence="7">
    <location>
        <begin position="1280"/>
        <end position="1298"/>
    </location>
</feature>
<dbReference type="CDD" id="cd00030">
    <property type="entry name" value="C2"/>
    <property type="match status" value="1"/>
</dbReference>
<evidence type="ECO:0000256" key="5">
    <source>
        <dbReference type="ARBA" id="ARBA00023136"/>
    </source>
</evidence>
<feature type="compositionally biased region" description="Acidic residues" evidence="7">
    <location>
        <begin position="1968"/>
        <end position="1986"/>
    </location>
</feature>
<keyword evidence="6" id="KW-0175">Coiled coil</keyword>
<feature type="compositionally biased region" description="Basic and acidic residues" evidence="7">
    <location>
        <begin position="345"/>
        <end position="373"/>
    </location>
</feature>
<dbReference type="GO" id="GO:0016020">
    <property type="term" value="C:membrane"/>
    <property type="evidence" value="ECO:0007669"/>
    <property type="project" value="UniProtKB-SubCell"/>
</dbReference>
<protein>
    <recommendedName>
        <fullName evidence="9">C2 domain-containing protein</fullName>
    </recommendedName>
</protein>
<evidence type="ECO:0000256" key="7">
    <source>
        <dbReference type="SAM" id="MobiDB-lite"/>
    </source>
</evidence>
<accession>A0A0G4GHI3</accession>
<evidence type="ECO:0000313" key="10">
    <source>
        <dbReference type="EMBL" id="CEM29195.1"/>
    </source>
</evidence>
<feature type="transmembrane region" description="Helical" evidence="8">
    <location>
        <begin position="3817"/>
        <end position="3838"/>
    </location>
</feature>
<feature type="region of interest" description="Disordered" evidence="7">
    <location>
        <begin position="793"/>
        <end position="816"/>
    </location>
</feature>
<proteinExistence type="predicted"/>
<keyword evidence="5 8" id="KW-0472">Membrane</keyword>
<feature type="region of interest" description="Disordered" evidence="7">
    <location>
        <begin position="2773"/>
        <end position="2803"/>
    </location>
</feature>
<dbReference type="Gene3D" id="2.60.40.150">
    <property type="entry name" value="C2 domain"/>
    <property type="match status" value="1"/>
</dbReference>
<dbReference type="InterPro" id="IPR035892">
    <property type="entry name" value="C2_domain_sf"/>
</dbReference>
<feature type="compositionally biased region" description="Pro residues" evidence="7">
    <location>
        <begin position="2345"/>
        <end position="2355"/>
    </location>
</feature>
<feature type="region of interest" description="Disordered" evidence="7">
    <location>
        <begin position="1938"/>
        <end position="1990"/>
    </location>
</feature>
<feature type="compositionally biased region" description="Basic and acidic residues" evidence="7">
    <location>
        <begin position="802"/>
        <end position="814"/>
    </location>
</feature>
<feature type="region of interest" description="Disordered" evidence="7">
    <location>
        <begin position="854"/>
        <end position="884"/>
    </location>
</feature>
<evidence type="ECO:0000256" key="6">
    <source>
        <dbReference type="SAM" id="Coils"/>
    </source>
</evidence>
<feature type="region of interest" description="Disordered" evidence="7">
    <location>
        <begin position="2044"/>
        <end position="2113"/>
    </location>
</feature>
<evidence type="ECO:0000256" key="3">
    <source>
        <dbReference type="ARBA" id="ARBA00022737"/>
    </source>
</evidence>
<feature type="domain" description="C2" evidence="9">
    <location>
        <begin position="75"/>
        <end position="191"/>
    </location>
</feature>
<feature type="region of interest" description="Disordered" evidence="7">
    <location>
        <begin position="2696"/>
        <end position="2729"/>
    </location>
</feature>
<gene>
    <name evidence="10" type="ORF">Cvel_663</name>
</gene>
<dbReference type="InterPro" id="IPR037721">
    <property type="entry name" value="Ferlin"/>
</dbReference>
<evidence type="ECO:0000256" key="8">
    <source>
        <dbReference type="SAM" id="Phobius"/>
    </source>
</evidence>
<feature type="region of interest" description="Disordered" evidence="7">
    <location>
        <begin position="3444"/>
        <end position="3476"/>
    </location>
</feature>
<feature type="compositionally biased region" description="Low complexity" evidence="7">
    <location>
        <begin position="425"/>
        <end position="445"/>
    </location>
</feature>
<keyword evidence="2 8" id="KW-0812">Transmembrane</keyword>
<feature type="region of interest" description="Disordered" evidence="7">
    <location>
        <begin position="334"/>
        <end position="399"/>
    </location>
</feature>
<comment type="subcellular location">
    <subcellularLocation>
        <location evidence="1">Membrane</location>
        <topology evidence="1">Single-pass membrane protein</topology>
    </subcellularLocation>
</comment>
<feature type="compositionally biased region" description="Basic and acidic residues" evidence="7">
    <location>
        <begin position="1180"/>
        <end position="1190"/>
    </location>
</feature>
<reference evidence="10" key="1">
    <citation type="submission" date="2014-11" db="EMBL/GenBank/DDBJ databases">
        <authorList>
            <person name="Otto D Thomas"/>
            <person name="Naeem Raeece"/>
        </authorList>
    </citation>
    <scope>NUCLEOTIDE SEQUENCE</scope>
</reference>
<feature type="region of interest" description="Disordered" evidence="7">
    <location>
        <begin position="1253"/>
        <end position="1306"/>
    </location>
</feature>
<feature type="compositionally biased region" description="Basic residues" evidence="7">
    <location>
        <begin position="3448"/>
        <end position="3458"/>
    </location>
</feature>
<dbReference type="SMART" id="SM00239">
    <property type="entry name" value="C2"/>
    <property type="match status" value="1"/>
</dbReference>
<dbReference type="PANTHER" id="PTHR12546">
    <property type="entry name" value="FER-1-LIKE"/>
    <property type="match status" value="1"/>
</dbReference>
<feature type="region of interest" description="Disordered" evidence="7">
    <location>
        <begin position="1086"/>
        <end position="1108"/>
    </location>
</feature>
<evidence type="ECO:0000256" key="4">
    <source>
        <dbReference type="ARBA" id="ARBA00022989"/>
    </source>
</evidence>
<evidence type="ECO:0000259" key="9">
    <source>
        <dbReference type="PROSITE" id="PS50004"/>
    </source>
</evidence>
<dbReference type="InterPro" id="IPR000008">
    <property type="entry name" value="C2_dom"/>
</dbReference>
<dbReference type="PANTHER" id="PTHR12546:SF33">
    <property type="entry name" value="SPERM VESICLE FUSION PROTEIN FER-1"/>
    <property type="match status" value="1"/>
</dbReference>
<organism evidence="10">
    <name type="scientific">Chromera velia CCMP2878</name>
    <dbReference type="NCBI Taxonomy" id="1169474"/>
    <lineage>
        <taxon>Eukaryota</taxon>
        <taxon>Sar</taxon>
        <taxon>Alveolata</taxon>
        <taxon>Colpodellida</taxon>
        <taxon>Chromeraceae</taxon>
        <taxon>Chromera</taxon>
    </lineage>
</organism>
<feature type="region of interest" description="Disordered" evidence="7">
    <location>
        <begin position="3703"/>
        <end position="3728"/>
    </location>
</feature>
<feature type="coiled-coil region" evidence="6">
    <location>
        <begin position="1478"/>
        <end position="1505"/>
    </location>
</feature>
<dbReference type="PROSITE" id="PS50004">
    <property type="entry name" value="C2"/>
    <property type="match status" value="1"/>
</dbReference>
<feature type="region of interest" description="Disordered" evidence="7">
    <location>
        <begin position="2337"/>
        <end position="2420"/>
    </location>
</feature>
<feature type="compositionally biased region" description="Basic residues" evidence="7">
    <location>
        <begin position="1938"/>
        <end position="1958"/>
    </location>
</feature>
<keyword evidence="3" id="KW-0677">Repeat</keyword>
<feature type="region of interest" description="Disordered" evidence="7">
    <location>
        <begin position="415"/>
        <end position="484"/>
    </location>
</feature>
<dbReference type="Pfam" id="PF00168">
    <property type="entry name" value="C2"/>
    <property type="match status" value="2"/>
</dbReference>
<dbReference type="SUPFAM" id="SSF49562">
    <property type="entry name" value="C2 domain (Calcium/lipid-binding domain, CaLB)"/>
    <property type="match status" value="1"/>
</dbReference>
<dbReference type="EMBL" id="CDMZ01001215">
    <property type="protein sequence ID" value="CEM29195.1"/>
    <property type="molecule type" value="Genomic_DNA"/>
</dbReference>
<feature type="compositionally biased region" description="Low complexity" evidence="7">
    <location>
        <begin position="2098"/>
        <end position="2107"/>
    </location>
</feature>
<dbReference type="GO" id="GO:0007009">
    <property type="term" value="P:plasma membrane organization"/>
    <property type="evidence" value="ECO:0007669"/>
    <property type="project" value="TreeGrafter"/>
</dbReference>
<feature type="compositionally biased region" description="Basic and acidic residues" evidence="7">
    <location>
        <begin position="3718"/>
        <end position="3728"/>
    </location>
</feature>
<feature type="region of interest" description="Disordered" evidence="7">
    <location>
        <begin position="917"/>
        <end position="1031"/>
    </location>
</feature>
<evidence type="ECO:0000256" key="1">
    <source>
        <dbReference type="ARBA" id="ARBA00004167"/>
    </source>
</evidence>
<evidence type="ECO:0000256" key="2">
    <source>
        <dbReference type="ARBA" id="ARBA00022692"/>
    </source>
</evidence>
<keyword evidence="4 8" id="KW-1133">Transmembrane helix</keyword>